<dbReference type="Proteomes" id="UP001231518">
    <property type="component" value="Chromosome 1"/>
</dbReference>
<evidence type="ECO:0000313" key="7">
    <source>
        <dbReference type="EMBL" id="KAJ8737366.1"/>
    </source>
</evidence>
<organism evidence="7 8">
    <name type="scientific">Mythimna separata</name>
    <name type="common">Oriental armyworm</name>
    <name type="synonym">Pseudaletia separata</name>
    <dbReference type="NCBI Taxonomy" id="271217"/>
    <lineage>
        <taxon>Eukaryota</taxon>
        <taxon>Metazoa</taxon>
        <taxon>Ecdysozoa</taxon>
        <taxon>Arthropoda</taxon>
        <taxon>Hexapoda</taxon>
        <taxon>Insecta</taxon>
        <taxon>Pterygota</taxon>
        <taxon>Neoptera</taxon>
        <taxon>Endopterygota</taxon>
        <taxon>Lepidoptera</taxon>
        <taxon>Glossata</taxon>
        <taxon>Ditrysia</taxon>
        <taxon>Noctuoidea</taxon>
        <taxon>Noctuidae</taxon>
        <taxon>Noctuinae</taxon>
        <taxon>Hadenini</taxon>
        <taxon>Mythimna</taxon>
    </lineage>
</organism>
<feature type="region of interest" description="Disordered" evidence="5">
    <location>
        <begin position="350"/>
        <end position="397"/>
    </location>
</feature>
<dbReference type="PROSITE" id="PS50039">
    <property type="entry name" value="FORK_HEAD_3"/>
    <property type="match status" value="1"/>
</dbReference>
<dbReference type="GO" id="GO:0009887">
    <property type="term" value="P:animal organ morphogenesis"/>
    <property type="evidence" value="ECO:0007669"/>
    <property type="project" value="TreeGrafter"/>
</dbReference>
<feature type="region of interest" description="Disordered" evidence="5">
    <location>
        <begin position="64"/>
        <end position="100"/>
    </location>
</feature>
<reference evidence="7" key="1">
    <citation type="submission" date="2023-03" db="EMBL/GenBank/DDBJ databases">
        <title>Chromosome-level genomes of two armyworms, Mythimna separata and Mythimna loreyi, provide insights into the biosynthesis and reception of sex pheromones.</title>
        <authorList>
            <person name="Zhao H."/>
        </authorList>
    </citation>
    <scope>NUCLEOTIDE SEQUENCE</scope>
    <source>
        <strain evidence="7">BeijingLab</strain>
        <tissue evidence="7">Pupa</tissue>
    </source>
</reference>
<keyword evidence="8" id="KW-1185">Reference proteome</keyword>
<dbReference type="FunFam" id="1.10.10.10:FF:000071">
    <property type="entry name" value="Forkhead box F1"/>
    <property type="match status" value="1"/>
</dbReference>
<dbReference type="PRINTS" id="PR00053">
    <property type="entry name" value="FORKHEAD"/>
</dbReference>
<evidence type="ECO:0000313" key="8">
    <source>
        <dbReference type="Proteomes" id="UP001231518"/>
    </source>
</evidence>
<dbReference type="InterPro" id="IPR001766">
    <property type="entry name" value="Fork_head_dom"/>
</dbReference>
<dbReference type="PANTHER" id="PTHR46262:SF2">
    <property type="entry name" value="FORKHEAD BOX PROTEIN BINIOU"/>
    <property type="match status" value="1"/>
</dbReference>
<dbReference type="SMART" id="SM00339">
    <property type="entry name" value="FH"/>
    <property type="match status" value="1"/>
</dbReference>
<dbReference type="Gene3D" id="1.10.10.10">
    <property type="entry name" value="Winged helix-like DNA-binding domain superfamily/Winged helix DNA-binding domain"/>
    <property type="match status" value="1"/>
</dbReference>
<feature type="DNA-binding region" description="Fork-head" evidence="4">
    <location>
        <begin position="102"/>
        <end position="196"/>
    </location>
</feature>
<feature type="compositionally biased region" description="Basic and acidic residues" evidence="5">
    <location>
        <begin position="81"/>
        <end position="100"/>
    </location>
</feature>
<comment type="subcellular location">
    <subcellularLocation>
        <location evidence="1 4">Nucleus</location>
    </subcellularLocation>
</comment>
<dbReference type="Pfam" id="PF00250">
    <property type="entry name" value="Forkhead"/>
    <property type="match status" value="1"/>
</dbReference>
<feature type="domain" description="Fork-head" evidence="6">
    <location>
        <begin position="102"/>
        <end position="196"/>
    </location>
</feature>
<dbReference type="PROSITE" id="PS00657">
    <property type="entry name" value="FORK_HEAD_1"/>
    <property type="match status" value="1"/>
</dbReference>
<evidence type="ECO:0000256" key="4">
    <source>
        <dbReference type="PROSITE-ProRule" id="PRU00089"/>
    </source>
</evidence>
<dbReference type="SUPFAM" id="SSF46785">
    <property type="entry name" value="Winged helix' DNA-binding domain"/>
    <property type="match status" value="1"/>
</dbReference>
<keyword evidence="2 4" id="KW-0238">DNA-binding</keyword>
<dbReference type="GO" id="GO:0001710">
    <property type="term" value="P:mesodermal cell fate commitment"/>
    <property type="evidence" value="ECO:0007669"/>
    <property type="project" value="UniProtKB-ARBA"/>
</dbReference>
<comment type="caution">
    <text evidence="7">The sequence shown here is derived from an EMBL/GenBank/DDBJ whole genome shotgun (WGS) entry which is preliminary data.</text>
</comment>
<feature type="compositionally biased region" description="Pro residues" evidence="5">
    <location>
        <begin position="364"/>
        <end position="387"/>
    </location>
</feature>
<dbReference type="InterPro" id="IPR051770">
    <property type="entry name" value="Forkhead_box_regulator"/>
</dbReference>
<dbReference type="InterPro" id="IPR036388">
    <property type="entry name" value="WH-like_DNA-bd_sf"/>
</dbReference>
<dbReference type="InterPro" id="IPR018122">
    <property type="entry name" value="TF_fork_head_CS_1"/>
</dbReference>
<evidence type="ECO:0000259" key="6">
    <source>
        <dbReference type="PROSITE" id="PS50039"/>
    </source>
</evidence>
<dbReference type="AlphaFoldDB" id="A0AAD8E0Q7"/>
<dbReference type="PROSITE" id="PS00658">
    <property type="entry name" value="FORK_HEAD_2"/>
    <property type="match status" value="1"/>
</dbReference>
<evidence type="ECO:0000256" key="2">
    <source>
        <dbReference type="ARBA" id="ARBA00023125"/>
    </source>
</evidence>
<dbReference type="PANTHER" id="PTHR46262">
    <property type="entry name" value="FORKHEAD BOX PROTEIN BINIOU"/>
    <property type="match status" value="1"/>
</dbReference>
<dbReference type="CDD" id="cd20020">
    <property type="entry name" value="FH_FOXF"/>
    <property type="match status" value="1"/>
</dbReference>
<evidence type="ECO:0000256" key="5">
    <source>
        <dbReference type="SAM" id="MobiDB-lite"/>
    </source>
</evidence>
<evidence type="ECO:0000256" key="3">
    <source>
        <dbReference type="ARBA" id="ARBA00023242"/>
    </source>
</evidence>
<proteinExistence type="predicted"/>
<sequence>MFGLIVLGQERPFDRRPCDGFQCLHGSVRCLGKYRVPIARLGRRVAQRRAWEWAGGAVGGASRRRARRASSAAPAHARARMKTEEHTEEAARRAPATRRQEKPPFSYIALIVMAIRHSPQKRLTLSEIYAFLQQQFPFFRSSYQGWKNSVRHNLSLNECFVKLPKGLGRPGKGHYWTIDPSSEFMFEEGSFRRRPRGFRRKCQALKPQFGNGSYLCGSGVPALPPSQPTGYELAGGSGAGGGGGGPIDYGACAYSHAGSGQQLAYGGEYCAYGAINEREWPLYGGVDAGYRPPPASPPPHHELPDLIPNYQYAVANEHGSAPMFAGMRGVHGQMLSGGSSLSGLGGFGLPSPLPGLPDRKVYSSPPPTPLPTLPSPASAPTPGPPPSSSSSVHTYYQ</sequence>
<keyword evidence="3 4" id="KW-0539">Nucleus</keyword>
<dbReference type="EMBL" id="JARGEI010000001">
    <property type="protein sequence ID" value="KAJ8737366.1"/>
    <property type="molecule type" value="Genomic_DNA"/>
</dbReference>
<dbReference type="GO" id="GO:0000978">
    <property type="term" value="F:RNA polymerase II cis-regulatory region sequence-specific DNA binding"/>
    <property type="evidence" value="ECO:0007669"/>
    <property type="project" value="TreeGrafter"/>
</dbReference>
<dbReference type="GO" id="GO:0000981">
    <property type="term" value="F:DNA-binding transcription factor activity, RNA polymerase II-specific"/>
    <property type="evidence" value="ECO:0007669"/>
    <property type="project" value="TreeGrafter"/>
</dbReference>
<evidence type="ECO:0000256" key="1">
    <source>
        <dbReference type="ARBA" id="ARBA00004123"/>
    </source>
</evidence>
<dbReference type="InterPro" id="IPR036390">
    <property type="entry name" value="WH_DNA-bd_sf"/>
</dbReference>
<gene>
    <name evidence="7" type="ORF">PYW07_000637</name>
</gene>
<accession>A0AAD8E0Q7</accession>
<dbReference type="GO" id="GO:0005634">
    <property type="term" value="C:nucleus"/>
    <property type="evidence" value="ECO:0007669"/>
    <property type="project" value="UniProtKB-SubCell"/>
</dbReference>
<name>A0AAD8E0Q7_MYTSE</name>
<dbReference type="InterPro" id="IPR030456">
    <property type="entry name" value="TF_fork_head_CS_2"/>
</dbReference>
<protein>
    <recommendedName>
        <fullName evidence="6">Fork-head domain-containing protein</fullName>
    </recommendedName>
</protein>